<evidence type="ECO:0000313" key="2">
    <source>
        <dbReference type="EMBL" id="KIK06233.1"/>
    </source>
</evidence>
<proteinExistence type="predicted"/>
<feature type="region of interest" description="Disordered" evidence="1">
    <location>
        <begin position="1"/>
        <end position="27"/>
    </location>
</feature>
<protein>
    <submittedName>
        <fullName evidence="2">Unplaced genomic scaffold K443scaffold_19, whole genome shotgun sequence</fullName>
    </submittedName>
</protein>
<dbReference type="AlphaFoldDB" id="A0A0C9YDE9"/>
<gene>
    <name evidence="2" type="ORF">K443DRAFT_288948</name>
</gene>
<feature type="compositionally biased region" description="Basic and acidic residues" evidence="1">
    <location>
        <begin position="1"/>
        <end position="12"/>
    </location>
</feature>
<dbReference type="HOGENOM" id="CLU_2455067_0_0_1"/>
<dbReference type="EMBL" id="KN838554">
    <property type="protein sequence ID" value="KIK06233.1"/>
    <property type="molecule type" value="Genomic_DNA"/>
</dbReference>
<keyword evidence="3" id="KW-1185">Reference proteome</keyword>
<reference evidence="2 3" key="1">
    <citation type="submission" date="2014-04" db="EMBL/GenBank/DDBJ databases">
        <authorList>
            <consortium name="DOE Joint Genome Institute"/>
            <person name="Kuo A."/>
            <person name="Kohler A."/>
            <person name="Nagy L.G."/>
            <person name="Floudas D."/>
            <person name="Copeland A."/>
            <person name="Barry K.W."/>
            <person name="Cichocki N."/>
            <person name="Veneault-Fourrey C."/>
            <person name="LaButti K."/>
            <person name="Lindquist E.A."/>
            <person name="Lipzen A."/>
            <person name="Lundell T."/>
            <person name="Morin E."/>
            <person name="Murat C."/>
            <person name="Sun H."/>
            <person name="Tunlid A."/>
            <person name="Henrissat B."/>
            <person name="Grigoriev I.V."/>
            <person name="Hibbett D.S."/>
            <person name="Martin F."/>
            <person name="Nordberg H.P."/>
            <person name="Cantor M.N."/>
            <person name="Hua S.X."/>
        </authorList>
    </citation>
    <scope>NUCLEOTIDE SEQUENCE [LARGE SCALE GENOMIC DNA]</scope>
    <source>
        <strain evidence="2 3">LaAM-08-1</strain>
    </source>
</reference>
<accession>A0A0C9YDE9</accession>
<name>A0A0C9YDE9_9AGAR</name>
<organism evidence="2 3">
    <name type="scientific">Laccaria amethystina LaAM-08-1</name>
    <dbReference type="NCBI Taxonomy" id="1095629"/>
    <lineage>
        <taxon>Eukaryota</taxon>
        <taxon>Fungi</taxon>
        <taxon>Dikarya</taxon>
        <taxon>Basidiomycota</taxon>
        <taxon>Agaricomycotina</taxon>
        <taxon>Agaricomycetes</taxon>
        <taxon>Agaricomycetidae</taxon>
        <taxon>Agaricales</taxon>
        <taxon>Agaricineae</taxon>
        <taxon>Hydnangiaceae</taxon>
        <taxon>Laccaria</taxon>
    </lineage>
</organism>
<evidence type="ECO:0000256" key="1">
    <source>
        <dbReference type="SAM" id="MobiDB-lite"/>
    </source>
</evidence>
<evidence type="ECO:0000313" key="3">
    <source>
        <dbReference type="Proteomes" id="UP000054477"/>
    </source>
</evidence>
<sequence>MNDEHRGKEATMSRDSVVAKLNNKNGGNESLAYVHVTYMVTMVTPPLGACHYCQLCTALAIETSDAASFDQSTSSFKYSKQSAETPETP</sequence>
<dbReference type="Proteomes" id="UP000054477">
    <property type="component" value="Unassembled WGS sequence"/>
</dbReference>
<reference evidence="3" key="2">
    <citation type="submission" date="2015-01" db="EMBL/GenBank/DDBJ databases">
        <title>Evolutionary Origins and Diversification of the Mycorrhizal Mutualists.</title>
        <authorList>
            <consortium name="DOE Joint Genome Institute"/>
            <consortium name="Mycorrhizal Genomics Consortium"/>
            <person name="Kohler A."/>
            <person name="Kuo A."/>
            <person name="Nagy L.G."/>
            <person name="Floudas D."/>
            <person name="Copeland A."/>
            <person name="Barry K.W."/>
            <person name="Cichocki N."/>
            <person name="Veneault-Fourrey C."/>
            <person name="LaButti K."/>
            <person name="Lindquist E.A."/>
            <person name="Lipzen A."/>
            <person name="Lundell T."/>
            <person name="Morin E."/>
            <person name="Murat C."/>
            <person name="Riley R."/>
            <person name="Ohm R."/>
            <person name="Sun H."/>
            <person name="Tunlid A."/>
            <person name="Henrissat B."/>
            <person name="Grigoriev I.V."/>
            <person name="Hibbett D.S."/>
            <person name="Martin F."/>
        </authorList>
    </citation>
    <scope>NUCLEOTIDE SEQUENCE [LARGE SCALE GENOMIC DNA]</scope>
    <source>
        <strain evidence="3">LaAM-08-1</strain>
    </source>
</reference>